<protein>
    <recommendedName>
        <fullName evidence="2">HNH domain-containing protein</fullName>
    </recommendedName>
</protein>
<keyword evidence="4" id="KW-1185">Reference proteome</keyword>
<dbReference type="Pfam" id="PF01844">
    <property type="entry name" value="HNH"/>
    <property type="match status" value="1"/>
</dbReference>
<dbReference type="GO" id="GO:0003676">
    <property type="term" value="F:nucleic acid binding"/>
    <property type="evidence" value="ECO:0007669"/>
    <property type="project" value="InterPro"/>
</dbReference>
<dbReference type="InterPro" id="IPR003615">
    <property type="entry name" value="HNH_nuc"/>
</dbReference>
<dbReference type="RefSeq" id="WP_095483257.1">
    <property type="nucleotide sequence ID" value="NZ_CP088151.1"/>
</dbReference>
<dbReference type="Proteomes" id="UP000216215">
    <property type="component" value="Unassembled WGS sequence"/>
</dbReference>
<accession>A0AB36RIB1</accession>
<dbReference type="CDD" id="cd00085">
    <property type="entry name" value="HNHc"/>
    <property type="match status" value="1"/>
</dbReference>
<name>A0AB36RIB1_9HYPH</name>
<dbReference type="Gene3D" id="1.10.30.50">
    <property type="match status" value="1"/>
</dbReference>
<dbReference type="InterPro" id="IPR002711">
    <property type="entry name" value="HNH"/>
</dbReference>
<reference evidence="4" key="1">
    <citation type="submission" date="2017-08" db="EMBL/GenBank/DDBJ databases">
        <title>Mesorhizobium wenxinae sp. nov., a novel rhizobial species isolated from root nodules of chickpea (Cicer arietinum L.).</title>
        <authorList>
            <person name="Zhang J."/>
        </authorList>
    </citation>
    <scope>NUCLEOTIDE SEQUENCE [LARGE SCALE GENOMIC DNA]</scope>
    <source>
        <strain evidence="4">USDA 3392</strain>
    </source>
</reference>
<feature type="region of interest" description="Disordered" evidence="1">
    <location>
        <begin position="103"/>
        <end position="122"/>
    </location>
</feature>
<evidence type="ECO:0000256" key="1">
    <source>
        <dbReference type="SAM" id="MobiDB-lite"/>
    </source>
</evidence>
<comment type="caution">
    <text evidence="3">The sequence shown here is derived from an EMBL/GenBank/DDBJ whole genome shotgun (WGS) entry which is preliminary data.</text>
</comment>
<evidence type="ECO:0000313" key="4">
    <source>
        <dbReference type="Proteomes" id="UP000216215"/>
    </source>
</evidence>
<feature type="domain" description="HNH" evidence="2">
    <location>
        <begin position="36"/>
        <end position="77"/>
    </location>
</feature>
<gene>
    <name evidence="3" type="ORF">CIT25_03985</name>
</gene>
<dbReference type="EMBL" id="NPKI01000008">
    <property type="protein sequence ID" value="PAQ03684.1"/>
    <property type="molecule type" value="Genomic_DNA"/>
</dbReference>
<evidence type="ECO:0000313" key="3">
    <source>
        <dbReference type="EMBL" id="PAQ03684.1"/>
    </source>
</evidence>
<dbReference type="AlphaFoldDB" id="A0AB36RIB1"/>
<dbReference type="GO" id="GO:0004519">
    <property type="term" value="F:endonuclease activity"/>
    <property type="evidence" value="ECO:0007669"/>
    <property type="project" value="InterPro"/>
</dbReference>
<organism evidence="3 4">
    <name type="scientific">Mesorhizobium mediterraneum</name>
    <dbReference type="NCBI Taxonomy" id="43617"/>
    <lineage>
        <taxon>Bacteria</taxon>
        <taxon>Pseudomonadati</taxon>
        <taxon>Pseudomonadota</taxon>
        <taxon>Alphaproteobacteria</taxon>
        <taxon>Hyphomicrobiales</taxon>
        <taxon>Phyllobacteriaceae</taxon>
        <taxon>Mesorhizobium</taxon>
    </lineage>
</organism>
<evidence type="ECO:0000259" key="2">
    <source>
        <dbReference type="Pfam" id="PF01844"/>
    </source>
</evidence>
<dbReference type="GO" id="GO:0008270">
    <property type="term" value="F:zinc ion binding"/>
    <property type="evidence" value="ECO:0007669"/>
    <property type="project" value="InterPro"/>
</dbReference>
<sequence>MARREFAGKTRKAALLRSGKRCEAVGAWYGLPTGERCANDLARGVEYDHIILDANSKDNRLENCAAVCIPCHRHKTAKHDTPTAAKTVAQSLMGMKTRIKVKIPSAPKPEKPAPKGHACPRRSLYIVRTSP</sequence>
<proteinExistence type="predicted"/>